<dbReference type="PROSITE" id="PS50111">
    <property type="entry name" value="CHEMOTAXIS_TRANSDUC_2"/>
    <property type="match status" value="1"/>
</dbReference>
<dbReference type="SMART" id="SM00283">
    <property type="entry name" value="MA"/>
    <property type="match status" value="1"/>
</dbReference>
<dbReference type="GO" id="GO:0007165">
    <property type="term" value="P:signal transduction"/>
    <property type="evidence" value="ECO:0007669"/>
    <property type="project" value="UniProtKB-KW"/>
</dbReference>
<dbReference type="InterPro" id="IPR051310">
    <property type="entry name" value="MCP_chemotaxis"/>
</dbReference>
<dbReference type="InterPro" id="IPR007891">
    <property type="entry name" value="CHASE3"/>
</dbReference>
<evidence type="ECO:0000256" key="2">
    <source>
        <dbReference type="ARBA" id="ARBA00023224"/>
    </source>
</evidence>
<keyword evidence="5" id="KW-0812">Transmembrane</keyword>
<feature type="transmembrane region" description="Helical" evidence="5">
    <location>
        <begin position="380"/>
        <end position="404"/>
    </location>
</feature>
<dbReference type="PANTHER" id="PTHR43531">
    <property type="entry name" value="PROTEIN ICFG"/>
    <property type="match status" value="1"/>
</dbReference>
<evidence type="ECO:0000256" key="4">
    <source>
        <dbReference type="PROSITE-ProRule" id="PRU00284"/>
    </source>
</evidence>
<dbReference type="GO" id="GO:0004888">
    <property type="term" value="F:transmembrane signaling receptor activity"/>
    <property type="evidence" value="ECO:0007669"/>
    <property type="project" value="InterPro"/>
</dbReference>
<evidence type="ECO:0000313" key="8">
    <source>
        <dbReference type="Proteomes" id="UP000236724"/>
    </source>
</evidence>
<keyword evidence="1" id="KW-0145">Chemotaxis</keyword>
<keyword evidence="8" id="KW-1185">Reference proteome</keyword>
<comment type="similarity">
    <text evidence="3">Belongs to the methyl-accepting chemotaxis (MCP) protein family.</text>
</comment>
<dbReference type="OrthoDB" id="6433966at2"/>
<reference evidence="7 8" key="1">
    <citation type="submission" date="2016-10" db="EMBL/GenBank/DDBJ databases">
        <authorList>
            <person name="de Groot N.N."/>
        </authorList>
    </citation>
    <scope>NUCLEOTIDE SEQUENCE [LARGE SCALE GENOMIC DNA]</scope>
    <source>
        <strain evidence="7">MBHS1</strain>
    </source>
</reference>
<dbReference type="Pfam" id="PF05227">
    <property type="entry name" value="CHASE3"/>
    <property type="match status" value="2"/>
</dbReference>
<sequence>MNFFGLKAKVITGIAIPLVFLLGIGILSVININAILETNKWVEHTHDVLEKANAVVATAVDMETGMRGYLLAGKESFLKPYTTGEQKTFKGIEVLQDTVSDNPEQVKRLGEARDILQEWQQKVVEPMLQLRHDIGDAETMNDMANLVGQARGKHYFDKFRKQIHTFVSRERNLLTKREQDSGSAEQVLVKNSEYIGKTEEKLLTDHGLTYEASRKQITNNLKTMQENRKWVIHTYNVIQQAQAILLSAVDMETGMRGYLLAGNDVFLTPYQQGEKNFFKQISALKNTVNDNSEQVKLLTDIEKNIHEWQQQVVKPMTELRRKIGDAKTMDDMADQVGEAYGKVYFDKFRGVMSSFVAEEQGLMSIRQQSSINAAENTKNAIYAAVFFALLFATAIGAYVIVNVLRQVGGEPAKIAEIAQQVADGRLDIQFNNKTTGILEALATMVARLRNIVGDTLSASDAVASGSEEISAAAQGLSQGATEQAASLEESTASMEELAATTQQNMENAQQTEDKVAQVTKDAHAGQEAVEGTIAALKKIAGKISIIEEISRRINLLALNAAIEAARAGEQGKGFAVVAVEVRKLAEDSQVAAKEISGLSDTSVIQGESTGELIQKMVKNFSETAELVQSIAIASSEQAAGFEQINQALMQLEQVTQANASASEEMAGTTLQLSEQATQLRKSISIFKI</sequence>
<dbReference type="RefSeq" id="WP_103918426.1">
    <property type="nucleotide sequence ID" value="NZ_FMSV02000046.1"/>
</dbReference>
<gene>
    <name evidence="7" type="primary">tap_1</name>
    <name evidence="7" type="ORF">MBHS_00200</name>
</gene>
<keyword evidence="5" id="KW-0472">Membrane</keyword>
<protein>
    <submittedName>
        <fullName evidence="7">Methyl-accepting chemotaxis protein IV</fullName>
    </submittedName>
</protein>
<keyword evidence="2 4" id="KW-0807">Transducer</keyword>
<organism evidence="7 8">
    <name type="scientific">Candidatus Venteria ishoeyi</name>
    <dbReference type="NCBI Taxonomy" id="1899563"/>
    <lineage>
        <taxon>Bacteria</taxon>
        <taxon>Pseudomonadati</taxon>
        <taxon>Pseudomonadota</taxon>
        <taxon>Gammaproteobacteria</taxon>
        <taxon>Thiotrichales</taxon>
        <taxon>Thiotrichaceae</taxon>
        <taxon>Venteria</taxon>
    </lineage>
</organism>
<evidence type="ECO:0000259" key="6">
    <source>
        <dbReference type="PROSITE" id="PS50111"/>
    </source>
</evidence>
<dbReference type="AlphaFoldDB" id="A0A1H6F5V2"/>
<dbReference type="PRINTS" id="PR00260">
    <property type="entry name" value="CHEMTRNSDUCR"/>
</dbReference>
<dbReference type="EMBL" id="FMSV02000046">
    <property type="protein sequence ID" value="SEH04354.1"/>
    <property type="molecule type" value="Genomic_DNA"/>
</dbReference>
<dbReference type="SUPFAM" id="SSF58104">
    <property type="entry name" value="Methyl-accepting chemotaxis protein (MCP) signaling domain"/>
    <property type="match status" value="1"/>
</dbReference>
<proteinExistence type="inferred from homology"/>
<dbReference type="InterPro" id="IPR004090">
    <property type="entry name" value="Chemotax_Me-accpt_rcpt"/>
</dbReference>
<evidence type="ECO:0000313" key="7">
    <source>
        <dbReference type="EMBL" id="SEH04354.1"/>
    </source>
</evidence>
<dbReference type="Pfam" id="PF00015">
    <property type="entry name" value="MCPsignal"/>
    <property type="match status" value="1"/>
</dbReference>
<dbReference type="Gene3D" id="1.10.287.950">
    <property type="entry name" value="Methyl-accepting chemotaxis protein"/>
    <property type="match status" value="1"/>
</dbReference>
<dbReference type="PANTHER" id="PTHR43531:SF11">
    <property type="entry name" value="METHYL-ACCEPTING CHEMOTAXIS PROTEIN 3"/>
    <property type="match status" value="1"/>
</dbReference>
<feature type="domain" description="Methyl-accepting transducer" evidence="6">
    <location>
        <begin position="458"/>
        <end position="673"/>
    </location>
</feature>
<dbReference type="InterPro" id="IPR004089">
    <property type="entry name" value="MCPsignal_dom"/>
</dbReference>
<evidence type="ECO:0000256" key="1">
    <source>
        <dbReference type="ARBA" id="ARBA00022500"/>
    </source>
</evidence>
<dbReference type="GO" id="GO:0005886">
    <property type="term" value="C:plasma membrane"/>
    <property type="evidence" value="ECO:0007669"/>
    <property type="project" value="TreeGrafter"/>
</dbReference>
<evidence type="ECO:0000256" key="5">
    <source>
        <dbReference type="SAM" id="Phobius"/>
    </source>
</evidence>
<dbReference type="CDD" id="cd19410">
    <property type="entry name" value="HK9-like_sensor"/>
    <property type="match status" value="2"/>
</dbReference>
<accession>A0A1H6F5V2</accession>
<keyword evidence="5" id="KW-1133">Transmembrane helix</keyword>
<dbReference type="Proteomes" id="UP000236724">
    <property type="component" value="Unassembled WGS sequence"/>
</dbReference>
<name>A0A1H6F5V2_9GAMM</name>
<feature type="transmembrane region" description="Helical" evidence="5">
    <location>
        <begin position="12"/>
        <end position="36"/>
    </location>
</feature>
<dbReference type="GO" id="GO:0006935">
    <property type="term" value="P:chemotaxis"/>
    <property type="evidence" value="ECO:0007669"/>
    <property type="project" value="UniProtKB-KW"/>
</dbReference>
<evidence type="ECO:0000256" key="3">
    <source>
        <dbReference type="ARBA" id="ARBA00029447"/>
    </source>
</evidence>